<dbReference type="Gene3D" id="3.40.640.10">
    <property type="entry name" value="Type I PLP-dependent aspartate aminotransferase-like (Major domain)"/>
    <property type="match status" value="1"/>
</dbReference>
<proteinExistence type="inferred from homology"/>
<organism evidence="4 5">
    <name type="scientific">Paucilactobacillus hokkaidonensis JCM 18461</name>
    <dbReference type="NCBI Taxonomy" id="1291742"/>
    <lineage>
        <taxon>Bacteria</taxon>
        <taxon>Bacillati</taxon>
        <taxon>Bacillota</taxon>
        <taxon>Bacilli</taxon>
        <taxon>Lactobacillales</taxon>
        <taxon>Lactobacillaceae</taxon>
        <taxon>Paucilactobacillus</taxon>
    </lineage>
</organism>
<dbReference type="EMBL" id="AP014680">
    <property type="protein sequence ID" value="BAP84851.1"/>
    <property type="molecule type" value="Genomic_DNA"/>
</dbReference>
<reference evidence="4 5" key="1">
    <citation type="submission" date="2014-11" db="EMBL/GenBank/DDBJ databases">
        <title>Complete genome sequence and analysis of Lactobacillus hokkaidonensis LOOC260T.</title>
        <authorList>
            <person name="Tanizawa Y."/>
            <person name="Tohno M."/>
            <person name="Kaminuma E."/>
            <person name="Nakamura Y."/>
            <person name="Arita M."/>
        </authorList>
    </citation>
    <scope>NUCLEOTIDE SEQUENCE [LARGE SCALE GENOMIC DNA]</scope>
    <source>
        <strain evidence="4 5">LOOC260</strain>
    </source>
</reference>
<evidence type="ECO:0000256" key="2">
    <source>
        <dbReference type="PIRSR" id="PIRSR000390-2"/>
    </source>
</evidence>
<dbReference type="KEGG" id="lho:LOOC260_102730"/>
<evidence type="ECO:0000313" key="5">
    <source>
        <dbReference type="Proteomes" id="UP000031620"/>
    </source>
</evidence>
<comment type="similarity">
    <text evidence="3">Belongs to the DegT/DnrJ/EryC1 family.</text>
</comment>
<dbReference type="InterPro" id="IPR015422">
    <property type="entry name" value="PyrdxlP-dep_Trfase_small"/>
</dbReference>
<dbReference type="InterPro" id="IPR000653">
    <property type="entry name" value="DegT/StrS_aminotransferase"/>
</dbReference>
<dbReference type="AlphaFoldDB" id="A0A0A1GWR3"/>
<dbReference type="PANTHER" id="PTHR30244:SF34">
    <property type="entry name" value="DTDP-4-AMINO-4,6-DIDEOXYGALACTOSE TRANSAMINASE"/>
    <property type="match status" value="1"/>
</dbReference>
<dbReference type="HOGENOM" id="CLU_033332_2_1_9"/>
<dbReference type="InterPro" id="IPR015424">
    <property type="entry name" value="PyrdxlP-dep_Trfase"/>
</dbReference>
<sequence>MVEQILLSPPHMSGTEQKYINEAFETNWITTLGSNVTAFEKDLADYDQIKYALTTNSGTAALHLALLALGVQSGDQVFCQSFTFIASANPVNYIGAQLTFIDSEPESWNMSPQALDRALHDAQKKQQLPKAIIVVHLFGQSADMEALINVADSYDVPIIEDAAESLGAQYHGQPSGTYGEIGFHSFNGNKMITTGGGGCMVTDNEEYHERALHLATQAKEARNYYYHTQQGYNYRMSNIAAGIGRGQLQMLDHYVDRCCNIFTTYQTALSRIPGIAFQPELPNSRGTRWLTTLTLRDQDPWVIMKHLQHYKIESRALWKPLHQQPLFKGVPFYAHHTNQDVSGDLFTHGLCLPSGSSMTTNQQQRVIDVLNQCLR</sequence>
<dbReference type="SUPFAM" id="SSF53383">
    <property type="entry name" value="PLP-dependent transferases"/>
    <property type="match status" value="1"/>
</dbReference>
<dbReference type="Proteomes" id="UP000031620">
    <property type="component" value="Chromosome"/>
</dbReference>
<feature type="modified residue" description="N6-(pyridoxal phosphate)lysine" evidence="2">
    <location>
        <position position="190"/>
    </location>
</feature>
<dbReference type="GO" id="GO:0008483">
    <property type="term" value="F:transaminase activity"/>
    <property type="evidence" value="ECO:0007669"/>
    <property type="project" value="UniProtKB-KW"/>
</dbReference>
<dbReference type="PANTHER" id="PTHR30244">
    <property type="entry name" value="TRANSAMINASE"/>
    <property type="match status" value="1"/>
</dbReference>
<evidence type="ECO:0000256" key="1">
    <source>
        <dbReference type="PIRSR" id="PIRSR000390-1"/>
    </source>
</evidence>
<name>A0A0A1GWR3_9LACO</name>
<keyword evidence="2 3" id="KW-0663">Pyridoxal phosphate</keyword>
<dbReference type="Pfam" id="PF01041">
    <property type="entry name" value="DegT_DnrJ_EryC1"/>
    <property type="match status" value="1"/>
</dbReference>
<dbReference type="STRING" id="1291742.LOOC260_102730"/>
<dbReference type="CDD" id="cd00616">
    <property type="entry name" value="AHBA_syn"/>
    <property type="match status" value="1"/>
</dbReference>
<dbReference type="GO" id="GO:0000271">
    <property type="term" value="P:polysaccharide biosynthetic process"/>
    <property type="evidence" value="ECO:0007669"/>
    <property type="project" value="TreeGrafter"/>
</dbReference>
<dbReference type="PIRSF" id="PIRSF000390">
    <property type="entry name" value="PLP_StrS"/>
    <property type="match status" value="1"/>
</dbReference>
<dbReference type="GO" id="GO:0030170">
    <property type="term" value="F:pyridoxal phosphate binding"/>
    <property type="evidence" value="ECO:0007669"/>
    <property type="project" value="TreeGrafter"/>
</dbReference>
<protein>
    <submittedName>
        <fullName evidence="4">Pyridoxal phosphate-dependent aminotransferase</fullName>
    </submittedName>
</protein>
<keyword evidence="4" id="KW-0032">Aminotransferase</keyword>
<evidence type="ECO:0000256" key="3">
    <source>
        <dbReference type="RuleBase" id="RU004508"/>
    </source>
</evidence>
<feature type="active site" description="Proton acceptor" evidence="1">
    <location>
        <position position="190"/>
    </location>
</feature>
<evidence type="ECO:0000313" key="4">
    <source>
        <dbReference type="EMBL" id="BAP84851.1"/>
    </source>
</evidence>
<dbReference type="InterPro" id="IPR015421">
    <property type="entry name" value="PyrdxlP-dep_Trfase_major"/>
</dbReference>
<gene>
    <name evidence="4" type="ORF">LOOC260_102730</name>
</gene>
<accession>A0A0A1GWR3</accession>
<keyword evidence="4" id="KW-0808">Transferase</keyword>
<dbReference type="Gene3D" id="3.90.1150.10">
    <property type="entry name" value="Aspartate Aminotransferase, domain 1"/>
    <property type="match status" value="1"/>
</dbReference>
<dbReference type="RefSeq" id="WP_041092374.1">
    <property type="nucleotide sequence ID" value="NZ_AP014680.1"/>
</dbReference>